<feature type="domain" description="Nicotinamide phosphoribosyltransferase N-terminal" evidence="10">
    <location>
        <begin position="18"/>
        <end position="111"/>
    </location>
</feature>
<dbReference type="InterPro" id="IPR013785">
    <property type="entry name" value="Aldolase_TIM"/>
</dbReference>
<protein>
    <recommendedName>
        <fullName evidence="7">Nicotinamide phosphoribosyltransferase</fullName>
        <ecNumber evidence="6">2.4.2.12</ecNumber>
    </recommendedName>
</protein>
<evidence type="ECO:0000256" key="4">
    <source>
        <dbReference type="ARBA" id="ARBA00022679"/>
    </source>
</evidence>
<evidence type="ECO:0000259" key="10">
    <source>
        <dbReference type="Pfam" id="PF18127"/>
    </source>
</evidence>
<feature type="domain" description="Nicotinate/nicotinamide phosphoribosyltransferase" evidence="9">
    <location>
        <begin position="183"/>
        <end position="453"/>
    </location>
</feature>
<dbReference type="GO" id="GO:0047280">
    <property type="term" value="F:nicotinamide phosphoribosyltransferase activity"/>
    <property type="evidence" value="ECO:0007669"/>
    <property type="project" value="UniProtKB-EC"/>
</dbReference>
<dbReference type="Pfam" id="PF04095">
    <property type="entry name" value="NAPRTase"/>
    <property type="match status" value="1"/>
</dbReference>
<dbReference type="GO" id="GO:0009435">
    <property type="term" value="P:NAD+ biosynthetic process"/>
    <property type="evidence" value="ECO:0007669"/>
    <property type="project" value="InterPro"/>
</dbReference>
<dbReference type="SUPFAM" id="SSF51690">
    <property type="entry name" value="Nicotinate/Quinolinate PRTase C-terminal domain-like"/>
    <property type="match status" value="1"/>
</dbReference>
<evidence type="ECO:0000259" key="9">
    <source>
        <dbReference type="Pfam" id="PF04095"/>
    </source>
</evidence>
<comment type="catalytic activity">
    <reaction evidence="8">
        <text>beta-nicotinamide D-ribonucleotide + diphosphate = 5-phospho-alpha-D-ribose 1-diphosphate + nicotinamide + H(+)</text>
        <dbReference type="Rhea" id="RHEA:16149"/>
        <dbReference type="ChEBI" id="CHEBI:14649"/>
        <dbReference type="ChEBI" id="CHEBI:15378"/>
        <dbReference type="ChEBI" id="CHEBI:17154"/>
        <dbReference type="ChEBI" id="CHEBI:33019"/>
        <dbReference type="ChEBI" id="CHEBI:58017"/>
        <dbReference type="EC" id="2.4.2.12"/>
    </reaction>
    <physiologicalReaction direction="right-to-left" evidence="8">
        <dbReference type="Rhea" id="RHEA:16151"/>
    </physiologicalReaction>
</comment>
<evidence type="ECO:0000313" key="12">
    <source>
        <dbReference type="Proteomes" id="UP000000461"/>
    </source>
</evidence>
<evidence type="ECO:0000256" key="8">
    <source>
        <dbReference type="ARBA" id="ARBA00047835"/>
    </source>
</evidence>
<evidence type="ECO:0000256" key="1">
    <source>
        <dbReference type="ARBA" id="ARBA00010897"/>
    </source>
</evidence>
<dbReference type="PANTHER" id="PTHR43816">
    <property type="entry name" value="NICOTINAMIDE PHOSPHORIBOSYLTRANSFERASE"/>
    <property type="match status" value="1"/>
</dbReference>
<evidence type="ECO:0000256" key="6">
    <source>
        <dbReference type="ARBA" id="ARBA00035024"/>
    </source>
</evidence>
<dbReference type="Gene3D" id="3.20.20.70">
    <property type="entry name" value="Aldolase class I"/>
    <property type="match status" value="1"/>
</dbReference>
<keyword evidence="12" id="KW-1185">Reference proteome</keyword>
<dbReference type="EMBL" id="JX100814">
    <property type="protein sequence ID" value="AFU86641.1"/>
    <property type="molecule type" value="Genomic_DNA"/>
</dbReference>
<dbReference type="PIRSF" id="PIRSF005943">
    <property type="entry name" value="NMPRT"/>
    <property type="match status" value="1"/>
</dbReference>
<dbReference type="EC" id="2.4.2.12" evidence="6"/>
<dbReference type="PANTHER" id="PTHR43816:SF1">
    <property type="entry name" value="NICOTINAMIDE PHOSPHORIBOSYLTRANSFERASE"/>
    <property type="match status" value="1"/>
</dbReference>
<organism evidence="11 12">
    <name type="scientific">Caulobacter phage CcrRogue</name>
    <dbReference type="NCBI Taxonomy" id="2927986"/>
    <lineage>
        <taxon>Viruses</taxon>
        <taxon>Duplodnaviria</taxon>
        <taxon>Heunggongvirae</taxon>
        <taxon>Uroviricota</taxon>
        <taxon>Caudoviricetes</taxon>
        <taxon>Jeanschmidtviridae</taxon>
        <taxon>Poindextervirus</taxon>
        <taxon>Poindextervirus rogue</taxon>
    </lineage>
</organism>
<dbReference type="InterPro" id="IPR041529">
    <property type="entry name" value="DUF5598"/>
</dbReference>
<proteinExistence type="inferred from homology"/>
<keyword evidence="2" id="KW-0662">Pyridine nucleotide biosynthesis</keyword>
<dbReference type="KEGG" id="vg:13995940"/>
<accession>K4JNQ9</accession>
<sequence length="485" mass="53756">MAFDIANWDGVAPVETYNLIADTDSYKLGHWVLYRDGCTTVYSYIESRGGRYPKVMLAAFQRLLFQKLCKPITRADIEEMAAFVPAHGLPFNRDGWEIILNEYGGYLPLRIKAVPEGMMIPVKNALISVENLDPRLPWLTSYFETMILRDVWTASTIAARVNKIAQSIKIFWELTSDTPMSPFAFLDFSSRGTMGYDHSVLAGIAHLFHFQGSDNVPGVRAANINYFSEMSAYSVLATEHSISCSFGRDNDDEYILHCLTRAPVGSIVSLVGDTWNIFEFAKKLVKYKDLIANKNLTIVCRPDSGRLGEVIPPVLKTLADGFGTQRNSKGLDVINMNVKVLQGDGMNEHTHMDPFYLGRDLGIAPDSIMTAAGGGLATGDLDRDTNKWAMKSSAQEINGEWVDIFKDPITDPGKVSKKGKLALVTNEHGGFETITVHEGDVVEHDLLDEVFNTGKVLEPTTLDQVRERVAAGYDTGDYAFVDEPA</sequence>
<evidence type="ECO:0000256" key="7">
    <source>
        <dbReference type="ARBA" id="ARBA00035036"/>
    </source>
</evidence>
<evidence type="ECO:0000256" key="2">
    <source>
        <dbReference type="ARBA" id="ARBA00022642"/>
    </source>
</evidence>
<dbReference type="NCBIfam" id="NF006629">
    <property type="entry name" value="PRK09198.1"/>
    <property type="match status" value="1"/>
</dbReference>
<keyword evidence="4 11" id="KW-0808">Transferase</keyword>
<evidence type="ECO:0000256" key="3">
    <source>
        <dbReference type="ARBA" id="ARBA00022676"/>
    </source>
</evidence>
<dbReference type="InterPro" id="IPR036068">
    <property type="entry name" value="Nicotinate_pribotase-like_C"/>
</dbReference>
<dbReference type="InterPro" id="IPR041525">
    <property type="entry name" value="N/Namide_PRibTrfase"/>
</dbReference>
<keyword evidence="3 11" id="KW-0328">Glycosyltransferase</keyword>
<comment type="pathway">
    <text evidence="5">Cofactor biosynthesis; NAD(+) biosynthesis; nicotinamide D-ribonucleotide from 5-phospho-alpha-D-ribose 1-diphosphate and nicotinamide: step 1/1.</text>
</comment>
<gene>
    <name evidence="11" type="ORF">CcrRogue_gp159</name>
</gene>
<evidence type="ECO:0000256" key="5">
    <source>
        <dbReference type="ARBA" id="ARBA00035007"/>
    </source>
</evidence>
<evidence type="ECO:0000313" key="11">
    <source>
        <dbReference type="EMBL" id="AFU86641.1"/>
    </source>
</evidence>
<dbReference type="InterPro" id="IPR016471">
    <property type="entry name" value="Nicotinamide_PRibTrfase"/>
</dbReference>
<reference evidence="11 12" key="1">
    <citation type="journal article" date="2012" name="BMC Genomics">
        <title>The Caulobacter crescentus phage phiCbK: genomics of a canonical phage.</title>
        <authorList>
            <person name="Gill J.J."/>
            <person name="Berry J.D."/>
            <person name="Russell W.K."/>
            <person name="Lessor L."/>
            <person name="Escobar Garcia D.A."/>
            <person name="Hernandez D."/>
            <person name="Kane A."/>
            <person name="Keene J."/>
            <person name="Maddox M."/>
            <person name="Martin R."/>
            <person name="Mohan S."/>
            <person name="Thorn A.M."/>
            <person name="Russell D.H."/>
            <person name="Young R."/>
        </authorList>
    </citation>
    <scope>NUCLEOTIDE SEQUENCE [LARGE SCALE GENOMIC DNA]</scope>
</reference>
<name>K4JNQ9_9CAUD</name>
<dbReference type="Proteomes" id="UP000000461">
    <property type="component" value="Segment"/>
</dbReference>
<comment type="similarity">
    <text evidence="1">Belongs to the NAPRTase family.</text>
</comment>
<dbReference type="Pfam" id="PF18127">
    <property type="entry name" value="NAMPT_N"/>
    <property type="match status" value="1"/>
</dbReference>
<dbReference type="OrthoDB" id="5829at10239"/>